<accession>A0A7K3WLU4</accession>
<comment type="caution">
    <text evidence="1">The sequence shown here is derived from an EMBL/GenBank/DDBJ whole genome shotgun (WGS) entry which is preliminary data.</text>
</comment>
<dbReference type="Proteomes" id="UP000486602">
    <property type="component" value="Unassembled WGS sequence"/>
</dbReference>
<name>A0A7K3WLU4_9FLAO</name>
<dbReference type="AlphaFoldDB" id="A0A7K3WLU4"/>
<evidence type="ECO:0000313" key="2">
    <source>
        <dbReference type="Proteomes" id="UP000486602"/>
    </source>
</evidence>
<dbReference type="EMBL" id="JAAGVY010000004">
    <property type="protein sequence ID" value="NEN22617.1"/>
    <property type="molecule type" value="Genomic_DNA"/>
</dbReference>
<reference evidence="1 2" key="1">
    <citation type="submission" date="2020-02" db="EMBL/GenBank/DDBJ databases">
        <title>Out from the shadows clarifying the taxonomy of the family Cryomorphaceae and related taxa by utilizing the GTDB taxonomic framework.</title>
        <authorList>
            <person name="Bowman J.P."/>
        </authorList>
    </citation>
    <scope>NUCLEOTIDE SEQUENCE [LARGE SCALE GENOMIC DNA]</scope>
    <source>
        <strain evidence="1 2">QSSC 1-22</strain>
    </source>
</reference>
<dbReference type="RefSeq" id="WP_163283341.1">
    <property type="nucleotide sequence ID" value="NZ_JAAGVY010000004.1"/>
</dbReference>
<organism evidence="1 2">
    <name type="scientific">Cryomorpha ignava</name>
    <dbReference type="NCBI Taxonomy" id="101383"/>
    <lineage>
        <taxon>Bacteria</taxon>
        <taxon>Pseudomonadati</taxon>
        <taxon>Bacteroidota</taxon>
        <taxon>Flavobacteriia</taxon>
        <taxon>Flavobacteriales</taxon>
        <taxon>Cryomorphaceae</taxon>
        <taxon>Cryomorpha</taxon>
    </lineage>
</organism>
<evidence type="ECO:0000313" key="1">
    <source>
        <dbReference type="EMBL" id="NEN22617.1"/>
    </source>
</evidence>
<evidence type="ECO:0008006" key="3">
    <source>
        <dbReference type="Google" id="ProtNLM"/>
    </source>
</evidence>
<protein>
    <recommendedName>
        <fullName evidence="3">DUF2946 domain-containing protein</fullName>
    </recommendedName>
</protein>
<keyword evidence="2" id="KW-1185">Reference proteome</keyword>
<sequence length="99" mass="11207">MAVIFMVYLSGLSFMPCIVDSFHTEVQVECADTDHDNEPQHQHTDSNSHCMCHCHHINAYSEISTFEVETLIEPAAHISFYQNQSSSSHLQGLFKPPRA</sequence>
<proteinExistence type="predicted"/>
<gene>
    <name evidence="1" type="ORF">G3O08_03745</name>
</gene>